<dbReference type="GeneID" id="70579101"/>
<feature type="transmembrane region" description="Helical" evidence="2">
    <location>
        <begin position="80"/>
        <end position="104"/>
    </location>
</feature>
<gene>
    <name evidence="4" type="ORF">Fi14EGH31_06650</name>
</gene>
<dbReference type="InterPro" id="IPR003869">
    <property type="entry name" value="Polysac_CapD-like"/>
</dbReference>
<evidence type="ECO:0000313" key="4">
    <source>
        <dbReference type="EMBL" id="BCL56953.1"/>
    </source>
</evidence>
<feature type="transmembrane region" description="Helical" evidence="2">
    <location>
        <begin position="47"/>
        <end position="68"/>
    </location>
</feature>
<dbReference type="SUPFAM" id="SSF51735">
    <property type="entry name" value="NAD(P)-binding Rossmann-fold domains"/>
    <property type="match status" value="1"/>
</dbReference>
<keyword evidence="2" id="KW-0472">Membrane</keyword>
<dbReference type="Proteomes" id="UP000593842">
    <property type="component" value="Chromosome"/>
</dbReference>
<reference evidence="5" key="1">
    <citation type="submission" date="2020-09" db="EMBL/GenBank/DDBJ databases">
        <title>Complete genome sequencing of Faecalibacillus intestinalis strain 14EGH31.</title>
        <authorList>
            <person name="Sakamoto M."/>
            <person name="Murakami T."/>
            <person name="Mori H."/>
        </authorList>
    </citation>
    <scope>NUCLEOTIDE SEQUENCE [LARGE SCALE GENOMIC DNA]</scope>
    <source>
        <strain evidence="5">14EGH31</strain>
    </source>
</reference>
<dbReference type="CDD" id="cd05237">
    <property type="entry name" value="UDP_invert_4-6DH_SDR_e"/>
    <property type="match status" value="1"/>
</dbReference>
<dbReference type="Pfam" id="PF13727">
    <property type="entry name" value="CoA_binding_3"/>
    <property type="match status" value="1"/>
</dbReference>
<keyword evidence="2" id="KW-1133">Transmembrane helix</keyword>
<dbReference type="InterPro" id="IPR036291">
    <property type="entry name" value="NAD(P)-bd_dom_sf"/>
</dbReference>
<dbReference type="InterPro" id="IPR051203">
    <property type="entry name" value="Polysaccharide_Synthase-Rel"/>
</dbReference>
<dbReference type="Pfam" id="PF02719">
    <property type="entry name" value="Polysacc_synt_2"/>
    <property type="match status" value="1"/>
</dbReference>
<comment type="similarity">
    <text evidence="1">Belongs to the polysaccharide synthase family.</text>
</comment>
<evidence type="ECO:0000256" key="1">
    <source>
        <dbReference type="ARBA" id="ARBA00007430"/>
    </source>
</evidence>
<feature type="transmembrane region" description="Helical" evidence="2">
    <location>
        <begin position="110"/>
        <end position="128"/>
    </location>
</feature>
<proteinExistence type="inferred from homology"/>
<keyword evidence="2" id="KW-0812">Transmembrane</keyword>
<sequence length="628" mass="71235">MYKNKSQLLFRRLCLIVVDIISIILSFFLSAFIAYDGSMELSFLKYTYFFIPILLIGSLFFFIIMKLYDSLWSYASINELLNVIIASMCSSILYCILCLLIPVHPPISTIFLYLLLLLVFIGGSRFGYRFVRLYASRHYLFGRSDDNESKVMIVGAGSAGEKILRETLVSTKLHKKVVCFIDDDATKHNRCIHNVPIVGGRNEILTQVEKYKIDEIYVALPSIDDKETSKILNICKETKCKIKKLPGMYQFLNDEITLEKLKDVEVQDLLGRDPVQVNLKEIMGYVKDKVVMVTGGGGSIGSELCRQIAASNPKQLIIVDIYENNAYNIQLELQHKYPNLNLETMIASVRDAVKINDLFAYYHPDIVYHAAAHKHVPLMEDAPHEAIKNNVFGTYNVVKASHTYGVKKFILISTDKAVNPTNIMGASKRLCEMVVQSYNKISKTEFVAVRFGNVLGSNGSVIPLFKKQIKEGGPITITHPDIIRYFMTIPEAVSLVLQAGAYAKGGEIFILDMGKPVKILDMARNLIKLSGLEPDVDIKIEFIGLRPGEKLYEEMLMKEEGMKTTPNKMIHIGQPIQLPDDFFDQLEDLRQSAFDEDSDIRKDVQHMVDTYHYDENTTHGIKKQRIKS</sequence>
<organism evidence="4 5">
    <name type="scientific">Faecalibacillus intestinalis</name>
    <dbReference type="NCBI Taxonomy" id="1982626"/>
    <lineage>
        <taxon>Bacteria</taxon>
        <taxon>Bacillati</taxon>
        <taxon>Bacillota</taxon>
        <taxon>Erysipelotrichia</taxon>
        <taxon>Erysipelotrichales</taxon>
        <taxon>Coprobacillaceae</taxon>
        <taxon>Faecalibacillus</taxon>
    </lineage>
</organism>
<accession>A0A7I8DYV3</accession>
<dbReference type="PANTHER" id="PTHR43318:SF1">
    <property type="entry name" value="POLYSACCHARIDE BIOSYNTHESIS PROTEIN EPSC-RELATED"/>
    <property type="match status" value="1"/>
</dbReference>
<feature type="transmembrane region" description="Helical" evidence="2">
    <location>
        <begin position="12"/>
        <end position="35"/>
    </location>
</feature>
<dbReference type="PANTHER" id="PTHR43318">
    <property type="entry name" value="UDP-N-ACETYLGLUCOSAMINE 4,6-DEHYDRATASE"/>
    <property type="match status" value="1"/>
</dbReference>
<dbReference type="SUPFAM" id="SSF53335">
    <property type="entry name" value="S-adenosyl-L-methionine-dependent methyltransferases"/>
    <property type="match status" value="1"/>
</dbReference>
<dbReference type="EMBL" id="AP024085">
    <property type="protein sequence ID" value="BCL56953.1"/>
    <property type="molecule type" value="Genomic_DNA"/>
</dbReference>
<evidence type="ECO:0000259" key="3">
    <source>
        <dbReference type="Pfam" id="PF02719"/>
    </source>
</evidence>
<evidence type="ECO:0000256" key="2">
    <source>
        <dbReference type="SAM" id="Phobius"/>
    </source>
</evidence>
<feature type="domain" description="Polysaccharide biosynthesis protein CapD-like" evidence="3">
    <location>
        <begin position="291"/>
        <end position="572"/>
    </location>
</feature>
<dbReference type="AlphaFoldDB" id="A0A7I8DYV3"/>
<dbReference type="KEGG" id="fit:Fi14EGH31_06650"/>
<protein>
    <submittedName>
        <fullName evidence="4">UDP-N-acetylglucosamine 4,6-dehydratase</fullName>
    </submittedName>
</protein>
<dbReference type="Gene3D" id="3.40.50.720">
    <property type="entry name" value="NAD(P)-binding Rossmann-like Domain"/>
    <property type="match status" value="2"/>
</dbReference>
<name>A0A7I8DYV3_9FIRM</name>
<dbReference type="InterPro" id="IPR029063">
    <property type="entry name" value="SAM-dependent_MTases_sf"/>
</dbReference>
<dbReference type="RefSeq" id="WP_200765143.1">
    <property type="nucleotide sequence ID" value="NZ_AP024085.1"/>
</dbReference>
<evidence type="ECO:0000313" key="5">
    <source>
        <dbReference type="Proteomes" id="UP000593842"/>
    </source>
</evidence>